<evidence type="ECO:0000256" key="1">
    <source>
        <dbReference type="ARBA" id="ARBA00005190"/>
    </source>
</evidence>
<name>A0A0F3K4B0_9GAMM</name>
<feature type="binding site" evidence="9">
    <location>
        <position position="245"/>
    </location>
    <ligand>
        <name>glycerol</name>
        <dbReference type="ChEBI" id="CHEBI:17754"/>
    </ligand>
</feature>
<dbReference type="Pfam" id="PF02782">
    <property type="entry name" value="FGGY_C"/>
    <property type="match status" value="1"/>
</dbReference>
<keyword evidence="4 9" id="KW-0547">Nucleotide-binding</keyword>
<accession>A0A0F3K4B0</accession>
<dbReference type="GO" id="GO:0005829">
    <property type="term" value="C:cytosol"/>
    <property type="evidence" value="ECO:0007669"/>
    <property type="project" value="UniProtKB-ARBA"/>
</dbReference>
<dbReference type="InterPro" id="IPR018483">
    <property type="entry name" value="Carb_kinase_FGGY_CS"/>
</dbReference>
<dbReference type="InterPro" id="IPR043129">
    <property type="entry name" value="ATPase_NBD"/>
</dbReference>
<feature type="binding site" evidence="9">
    <location>
        <position position="84"/>
    </location>
    <ligand>
        <name>glycerol</name>
        <dbReference type="ChEBI" id="CHEBI:17754"/>
    </ligand>
</feature>
<dbReference type="Pfam" id="PF00370">
    <property type="entry name" value="FGGY_N"/>
    <property type="match status" value="1"/>
</dbReference>
<evidence type="ECO:0000259" key="11">
    <source>
        <dbReference type="Pfam" id="PF00370"/>
    </source>
</evidence>
<keyword evidence="3 9" id="KW-0808">Transferase</keyword>
<comment type="similarity">
    <text evidence="2 9 10">Belongs to the FGGY kinase family.</text>
</comment>
<feature type="binding site" evidence="9">
    <location>
        <position position="15"/>
    </location>
    <ligand>
        <name>ATP</name>
        <dbReference type="ChEBI" id="CHEBI:30616"/>
    </ligand>
</feature>
<comment type="function">
    <text evidence="9">Key enzyme in the regulation of glycerol uptake and metabolism. Catalyzes the phosphorylation of glycerol to yield sn-glycerol 3-phosphate.</text>
</comment>
<sequence length="500" mass="55278">MDKKYILAIDQGTTSSRTILFDHDGNIAGTAQREFSQIFPQPGWVEHNPREIMTSVLSTMTEVISSSGIDAACIEGIGITNQRETAVVWDKATGQPIYNAIVWQSRQTADICEELKEAGHDQMVRDKTGLLIDAYFAGTKVRWILDHVEGAQERAEKGELLFGTIDTWLIWNLTGGKVHVTDYTNASRTLMYNIYERKWDDELLKMLNVPASMLPEVKSSSEVYGNTQAKHFFGREVPIAGIAGDQQAALFGQACFEPGLAKNTYGTGCFMLMNTGEKAVPSKNGLLTTIAWGLDGKVEYALEGSIFVAGSVIQWLRDGLRMLGKASDSQQYAERAKDNDGVYFVPAFVGLGAPYWKSDVRGAVFGLSRGTTKEQFIRAALESMAYQTRDVLEAMQTDSGISLKELRADGGAIANDFMAQFQADILDVTLLRPKVQETTAQGAAYLAGLAVGFWKSKEDIAKRWAVDREFKPAMTKEVRDDLYDGWKQAVNATMGFKPRN</sequence>
<dbReference type="FunFam" id="3.30.420.40:FF:000007">
    <property type="entry name" value="Glycerol kinase"/>
    <property type="match status" value="1"/>
</dbReference>
<feature type="binding site" evidence="9">
    <location>
        <position position="84"/>
    </location>
    <ligand>
        <name>sn-glycerol 3-phosphate</name>
        <dbReference type="ChEBI" id="CHEBI:57597"/>
    </ligand>
</feature>
<evidence type="ECO:0000256" key="3">
    <source>
        <dbReference type="ARBA" id="ARBA00022679"/>
    </source>
</evidence>
<dbReference type="PANTHER" id="PTHR10196">
    <property type="entry name" value="SUGAR KINASE"/>
    <property type="match status" value="1"/>
</dbReference>
<protein>
    <recommendedName>
        <fullName evidence="9">Glycerol kinase</fullName>
        <ecNumber evidence="9">2.7.1.30</ecNumber>
    </recommendedName>
    <alternativeName>
        <fullName evidence="9">ATP:glycerol 3-phosphotransferase</fullName>
    </alternativeName>
    <alternativeName>
        <fullName evidence="9">Glycerokinase</fullName>
        <shortName evidence="9">GK</shortName>
    </alternativeName>
</protein>
<feature type="binding site" evidence="9">
    <location>
        <position position="245"/>
    </location>
    <ligand>
        <name>sn-glycerol 3-phosphate</name>
        <dbReference type="ChEBI" id="CHEBI:57597"/>
    </ligand>
</feature>
<keyword evidence="5 9" id="KW-0418">Kinase</keyword>
<evidence type="ECO:0000256" key="5">
    <source>
        <dbReference type="ARBA" id="ARBA00022777"/>
    </source>
</evidence>
<organism evidence="13 14">
    <name type="scientific">Luteibacter yeojuensis</name>
    <dbReference type="NCBI Taxonomy" id="345309"/>
    <lineage>
        <taxon>Bacteria</taxon>
        <taxon>Pseudomonadati</taxon>
        <taxon>Pseudomonadota</taxon>
        <taxon>Gammaproteobacteria</taxon>
        <taxon>Lysobacterales</taxon>
        <taxon>Rhodanobacteraceae</taxon>
        <taxon>Luteibacter</taxon>
    </lineage>
</organism>
<dbReference type="GO" id="GO:0004370">
    <property type="term" value="F:glycerol kinase activity"/>
    <property type="evidence" value="ECO:0007669"/>
    <property type="project" value="UniProtKB-UniRule"/>
</dbReference>
<feature type="binding site" evidence="9">
    <location>
        <position position="135"/>
    </location>
    <ligand>
        <name>sn-glycerol 3-phosphate</name>
        <dbReference type="ChEBI" id="CHEBI:57597"/>
    </ligand>
</feature>
<dbReference type="NCBIfam" id="NF000756">
    <property type="entry name" value="PRK00047.1"/>
    <property type="match status" value="1"/>
</dbReference>
<dbReference type="PANTHER" id="PTHR10196:SF69">
    <property type="entry name" value="GLYCEROL KINASE"/>
    <property type="match status" value="1"/>
</dbReference>
<evidence type="ECO:0000256" key="9">
    <source>
        <dbReference type="HAMAP-Rule" id="MF_00186"/>
    </source>
</evidence>
<dbReference type="HAMAP" id="MF_00186">
    <property type="entry name" value="Glycerol_kin"/>
    <property type="match status" value="1"/>
</dbReference>
<keyword evidence="6 9" id="KW-0319">Glycerol metabolism</keyword>
<evidence type="ECO:0000256" key="10">
    <source>
        <dbReference type="RuleBase" id="RU003733"/>
    </source>
</evidence>
<comment type="catalytic activity">
    <reaction evidence="8 9">
        <text>glycerol + ATP = sn-glycerol 3-phosphate + ADP + H(+)</text>
        <dbReference type="Rhea" id="RHEA:21644"/>
        <dbReference type="ChEBI" id="CHEBI:15378"/>
        <dbReference type="ChEBI" id="CHEBI:17754"/>
        <dbReference type="ChEBI" id="CHEBI:30616"/>
        <dbReference type="ChEBI" id="CHEBI:57597"/>
        <dbReference type="ChEBI" id="CHEBI:456216"/>
        <dbReference type="EC" id="2.7.1.30"/>
    </reaction>
</comment>
<keyword evidence="14" id="KW-1185">Reference proteome</keyword>
<dbReference type="UniPathway" id="UPA00618">
    <property type="reaction ID" value="UER00672"/>
</dbReference>
<evidence type="ECO:0000256" key="8">
    <source>
        <dbReference type="ARBA" id="ARBA00052101"/>
    </source>
</evidence>
<dbReference type="InterPro" id="IPR018484">
    <property type="entry name" value="FGGY_N"/>
</dbReference>
<feature type="binding site" evidence="9">
    <location>
        <position position="310"/>
    </location>
    <ligand>
        <name>ADP</name>
        <dbReference type="ChEBI" id="CHEBI:456216"/>
    </ligand>
</feature>
<feature type="binding site" evidence="9">
    <location>
        <position position="411"/>
    </location>
    <ligand>
        <name>ATP</name>
        <dbReference type="ChEBI" id="CHEBI:30616"/>
    </ligand>
</feature>
<feature type="binding site" evidence="9">
    <location>
        <position position="246"/>
    </location>
    <ligand>
        <name>glycerol</name>
        <dbReference type="ChEBI" id="CHEBI:17754"/>
    </ligand>
</feature>
<feature type="binding site" evidence="9">
    <location>
        <position position="310"/>
    </location>
    <ligand>
        <name>ATP</name>
        <dbReference type="ChEBI" id="CHEBI:30616"/>
    </ligand>
</feature>
<dbReference type="InterPro" id="IPR018485">
    <property type="entry name" value="FGGY_C"/>
</dbReference>
<evidence type="ECO:0000313" key="14">
    <source>
        <dbReference type="Proteomes" id="UP000033651"/>
    </source>
</evidence>
<dbReference type="SUPFAM" id="SSF53067">
    <property type="entry name" value="Actin-like ATPase domain"/>
    <property type="match status" value="2"/>
</dbReference>
<feature type="domain" description="Carbohydrate kinase FGGY N-terminal" evidence="11">
    <location>
        <begin position="5"/>
        <end position="252"/>
    </location>
</feature>
<proteinExistence type="inferred from homology"/>
<dbReference type="EMBL" id="JZRB01000061">
    <property type="protein sequence ID" value="KJV26070.1"/>
    <property type="molecule type" value="Genomic_DNA"/>
</dbReference>
<dbReference type="Gene3D" id="3.30.420.40">
    <property type="match status" value="2"/>
</dbReference>
<feature type="binding site" evidence="9">
    <location>
        <position position="267"/>
    </location>
    <ligand>
        <name>ATP</name>
        <dbReference type="ChEBI" id="CHEBI:30616"/>
    </ligand>
</feature>
<evidence type="ECO:0000256" key="4">
    <source>
        <dbReference type="ARBA" id="ARBA00022741"/>
    </source>
</evidence>
<evidence type="ECO:0000313" key="13">
    <source>
        <dbReference type="EMBL" id="KJV26070.1"/>
    </source>
</evidence>
<dbReference type="PIRSF" id="PIRSF000538">
    <property type="entry name" value="GlpK"/>
    <property type="match status" value="1"/>
</dbReference>
<dbReference type="FunFam" id="3.30.420.40:FF:000008">
    <property type="entry name" value="Glycerol kinase"/>
    <property type="match status" value="1"/>
</dbReference>
<dbReference type="GO" id="GO:0019563">
    <property type="term" value="P:glycerol catabolic process"/>
    <property type="evidence" value="ECO:0007669"/>
    <property type="project" value="UniProtKB-UniRule"/>
</dbReference>
<feature type="binding site" evidence="9">
    <location>
        <position position="83"/>
    </location>
    <ligand>
        <name>sn-glycerol 3-phosphate</name>
        <dbReference type="ChEBI" id="CHEBI:57597"/>
    </ligand>
</feature>
<evidence type="ECO:0000256" key="6">
    <source>
        <dbReference type="ARBA" id="ARBA00022798"/>
    </source>
</evidence>
<evidence type="ECO:0000256" key="2">
    <source>
        <dbReference type="ARBA" id="ARBA00009156"/>
    </source>
</evidence>
<dbReference type="InterPro" id="IPR000577">
    <property type="entry name" value="Carb_kinase_FGGY"/>
</dbReference>
<dbReference type="Proteomes" id="UP000033651">
    <property type="component" value="Unassembled WGS sequence"/>
</dbReference>
<feature type="binding site" evidence="9">
    <location>
        <position position="13"/>
    </location>
    <ligand>
        <name>ATP</name>
        <dbReference type="ChEBI" id="CHEBI:30616"/>
    </ligand>
</feature>
<feature type="binding site" evidence="9">
    <location>
        <position position="267"/>
    </location>
    <ligand>
        <name>ADP</name>
        <dbReference type="ChEBI" id="CHEBI:456216"/>
    </ligand>
</feature>
<dbReference type="GO" id="GO:0006072">
    <property type="term" value="P:glycerol-3-phosphate metabolic process"/>
    <property type="evidence" value="ECO:0007669"/>
    <property type="project" value="InterPro"/>
</dbReference>
<feature type="binding site" evidence="9">
    <location>
        <position position="13"/>
    </location>
    <ligand>
        <name>ADP</name>
        <dbReference type="ChEBI" id="CHEBI:456216"/>
    </ligand>
</feature>
<dbReference type="EC" id="2.7.1.30" evidence="9"/>
<dbReference type="GO" id="GO:0005524">
    <property type="term" value="F:ATP binding"/>
    <property type="evidence" value="ECO:0007669"/>
    <property type="project" value="UniProtKB-UniRule"/>
</dbReference>
<dbReference type="RefSeq" id="WP_045831255.1">
    <property type="nucleotide sequence ID" value="NZ_JZRB01000061.1"/>
</dbReference>
<feature type="binding site" evidence="9">
    <location>
        <position position="83"/>
    </location>
    <ligand>
        <name>glycerol</name>
        <dbReference type="ChEBI" id="CHEBI:17754"/>
    </ligand>
</feature>
<dbReference type="OrthoDB" id="9805576at2"/>
<reference evidence="13 14" key="1">
    <citation type="submission" date="2015-03" db="EMBL/GenBank/DDBJ databases">
        <title>Draft genome sequence of Luteibacter yeojuensis strain SU11.</title>
        <authorList>
            <person name="Sulaiman J."/>
            <person name="Priya K."/>
            <person name="Chan K.-G."/>
        </authorList>
    </citation>
    <scope>NUCLEOTIDE SEQUENCE [LARGE SCALE GENOMIC DNA]</scope>
    <source>
        <strain evidence="13 14">SU11</strain>
    </source>
</reference>
<feature type="binding site" evidence="9">
    <location>
        <position position="13"/>
    </location>
    <ligand>
        <name>sn-glycerol 3-phosphate</name>
        <dbReference type="ChEBI" id="CHEBI:57597"/>
    </ligand>
</feature>
<dbReference type="PATRIC" id="fig|345309.4.peg.3705"/>
<dbReference type="PROSITE" id="PS00445">
    <property type="entry name" value="FGGY_KINASES_2"/>
    <property type="match status" value="1"/>
</dbReference>
<dbReference type="InterPro" id="IPR005999">
    <property type="entry name" value="Glycerol_kin"/>
</dbReference>
<comment type="pathway">
    <text evidence="1 9">Polyol metabolism; glycerol degradation via glycerol kinase pathway; sn-glycerol 3-phosphate from glycerol: step 1/1.</text>
</comment>
<dbReference type="CDD" id="cd07786">
    <property type="entry name" value="FGGY_EcGK_like"/>
    <property type="match status" value="1"/>
</dbReference>
<dbReference type="NCBIfam" id="TIGR01311">
    <property type="entry name" value="glycerol_kin"/>
    <property type="match status" value="1"/>
</dbReference>
<feature type="binding site" evidence="9">
    <location>
        <position position="314"/>
    </location>
    <ligand>
        <name>ATP</name>
        <dbReference type="ChEBI" id="CHEBI:30616"/>
    </ligand>
</feature>
<gene>
    <name evidence="9 13" type="primary">glpK</name>
    <name evidence="13" type="ORF">VI08_19210</name>
</gene>
<keyword evidence="7 9" id="KW-0067">ATP-binding</keyword>
<feature type="binding site" evidence="9">
    <location>
        <position position="135"/>
    </location>
    <ligand>
        <name>glycerol</name>
        <dbReference type="ChEBI" id="CHEBI:17754"/>
    </ligand>
</feature>
<comment type="caution">
    <text evidence="13">The sequence shown here is derived from an EMBL/GenBank/DDBJ whole genome shotgun (WGS) entry which is preliminary data.</text>
</comment>
<comment type="activity regulation">
    <text evidence="9">Inhibited by fructose 1,6-bisphosphate (FBP).</text>
</comment>
<feature type="binding site" evidence="9">
    <location>
        <position position="17"/>
    </location>
    <ligand>
        <name>ADP</name>
        <dbReference type="ChEBI" id="CHEBI:456216"/>
    </ligand>
</feature>
<feature type="binding site" evidence="9">
    <location>
        <position position="415"/>
    </location>
    <ligand>
        <name>ADP</name>
        <dbReference type="ChEBI" id="CHEBI:456216"/>
    </ligand>
</feature>
<feature type="domain" description="Carbohydrate kinase FGGY C-terminal" evidence="12">
    <location>
        <begin position="262"/>
        <end position="450"/>
    </location>
</feature>
<dbReference type="AlphaFoldDB" id="A0A0F3K4B0"/>
<feature type="binding site" evidence="9">
    <location>
        <position position="411"/>
    </location>
    <ligand>
        <name>ADP</name>
        <dbReference type="ChEBI" id="CHEBI:456216"/>
    </ligand>
</feature>
<feature type="binding site" evidence="9">
    <location>
        <position position="14"/>
    </location>
    <ligand>
        <name>ATP</name>
        <dbReference type="ChEBI" id="CHEBI:30616"/>
    </ligand>
</feature>
<evidence type="ECO:0000256" key="7">
    <source>
        <dbReference type="ARBA" id="ARBA00022840"/>
    </source>
</evidence>
<evidence type="ECO:0000259" key="12">
    <source>
        <dbReference type="Pfam" id="PF02782"/>
    </source>
</evidence>